<feature type="transmembrane region" description="Helical" evidence="1">
    <location>
        <begin position="221"/>
        <end position="241"/>
    </location>
</feature>
<evidence type="ECO:0000313" key="3">
    <source>
        <dbReference type="Proteomes" id="UP001149303"/>
    </source>
</evidence>
<gene>
    <name evidence="2" type="ORF">LCI24_11040</name>
</gene>
<evidence type="ECO:0000313" key="2">
    <source>
        <dbReference type="EMBL" id="MDE1207324.1"/>
    </source>
</evidence>
<feature type="transmembrane region" description="Helical" evidence="1">
    <location>
        <begin position="519"/>
        <end position="541"/>
    </location>
</feature>
<feature type="transmembrane region" description="Helical" evidence="1">
    <location>
        <begin position="341"/>
        <end position="360"/>
    </location>
</feature>
<reference evidence="2" key="1">
    <citation type="submission" date="2021-09" db="EMBL/GenBank/DDBJ databases">
        <authorList>
            <person name="Smyrli M."/>
        </authorList>
    </citation>
    <scope>NUCLEOTIDE SEQUENCE</scope>
    <source>
        <strain evidence="2">LAR25</strain>
    </source>
</reference>
<feature type="transmembrane region" description="Helical" evidence="1">
    <location>
        <begin position="189"/>
        <end position="209"/>
    </location>
</feature>
<name>A0A9X4IM45_9FLAO</name>
<dbReference type="PANTHER" id="PTHR38454:SF1">
    <property type="entry name" value="INTEGRAL MEMBRANE PROTEIN"/>
    <property type="match status" value="1"/>
</dbReference>
<feature type="transmembrane region" description="Helical" evidence="1">
    <location>
        <begin position="6"/>
        <end position="24"/>
    </location>
</feature>
<keyword evidence="1" id="KW-0812">Transmembrane</keyword>
<dbReference type="Proteomes" id="UP001149303">
    <property type="component" value="Unassembled WGS sequence"/>
</dbReference>
<dbReference type="EMBL" id="JAIWJY010000007">
    <property type="protein sequence ID" value="MDE1207324.1"/>
    <property type="molecule type" value="Genomic_DNA"/>
</dbReference>
<protein>
    <submittedName>
        <fullName evidence="2">YfhO family protein</fullName>
    </submittedName>
</protein>
<feature type="transmembrane region" description="Helical" evidence="1">
    <location>
        <begin position="165"/>
        <end position="183"/>
    </location>
</feature>
<dbReference type="AlphaFoldDB" id="A0A9X4IM45"/>
<feature type="transmembrane region" description="Helical" evidence="1">
    <location>
        <begin position="97"/>
        <end position="114"/>
    </location>
</feature>
<accession>A0A9X4IM45</accession>
<feature type="transmembrane region" description="Helical" evidence="1">
    <location>
        <begin position="120"/>
        <end position="144"/>
    </location>
</feature>
<dbReference type="Pfam" id="PF09586">
    <property type="entry name" value="YfhO"/>
    <property type="match status" value="1"/>
</dbReference>
<proteinExistence type="predicted"/>
<dbReference type="RefSeq" id="WP_274640415.1">
    <property type="nucleotide sequence ID" value="NZ_JAIWJY010000007.1"/>
</dbReference>
<dbReference type="PANTHER" id="PTHR38454">
    <property type="entry name" value="INTEGRAL MEMBRANE PROTEIN-RELATED"/>
    <property type="match status" value="1"/>
</dbReference>
<feature type="transmembrane region" description="Helical" evidence="1">
    <location>
        <begin position="404"/>
        <end position="423"/>
    </location>
</feature>
<feature type="transmembrane region" description="Helical" evidence="1">
    <location>
        <begin position="773"/>
        <end position="792"/>
    </location>
</feature>
<keyword evidence="3" id="KW-1185">Reference proteome</keyword>
<comment type="caution">
    <text evidence="2">The sequence shown here is derived from an EMBL/GenBank/DDBJ whole genome shotgun (WGS) entry which is preliminary data.</text>
</comment>
<feature type="transmembrane region" description="Helical" evidence="1">
    <location>
        <begin position="443"/>
        <end position="464"/>
    </location>
</feature>
<evidence type="ECO:0000256" key="1">
    <source>
        <dbReference type="SAM" id="Phobius"/>
    </source>
</evidence>
<sequence length="797" mass="90392">MNLKKFLPFAIAIIVFAIASVLYFNPVLNGKQIKQSDITQFIGMSKDVKEYRAERGEEPYWLDNAFSGMPAYQVSAYYPNDFVRYIDKAIRFLPRPADYLFLYFLSFFLLLTALKVDWKLAVLGSLSFGFSTYLIIIFGAGHNAKAHAIGYMPMVIAGVIYIFRKRYLLGFILTALAMALEIYSNHPQMTYYLGFCLLILAIVEFVEAFKAKTLPIFFKQAAILVAAMLIGIGANSTRLLAMKEYADYSTRGKSELTITPDGMPKEKSSGLDKEYITEYSYGIAETFNLMIPRFMGGGTVEELGESSNFYQVLEQNAGRSVAKDYSSQVLTYWGKQPIVEAPAYIGVIVFFLFFLGIFLVKGRLKYWLVAATIFSIVLSWGKNFSIITNFFIDYVPLYNKFRAVSSIQVIAELCVPLLGVLALKEFFSSENSSEEKGDAVKKAFYIVGGISLLFLLFGSSLFAFEGLRDAQYQQLPELIDALIADRKSMLFNDSLRSLLLVLAVSGMLWFYLKGKLKQVSVLIVLGGLIIFDLVSIDANYVNKEDFTSARRVQKPFTATKADTEILKDKGYYRVVNFSVSPMQDGRTSYFHNSIGGYHAAKMKRYQELFDYQIAKNNMEVLNMLNTKYFIISDEQFQENPKANGNAWFVNSLKEVNSANEEIIALDSLNTKSEAVINSKEFKVEVDTFQKDSTATISLVKKDLTELVYESNTNSNQFAVFSEIYYKDGWNAFFDGKSVPYYRINYVLRGMEVPKGKHTITFKYEPRVIKTGSLLSLFCYALLLIIPIGWFVIKRKKN</sequence>
<dbReference type="InterPro" id="IPR018580">
    <property type="entry name" value="Uncharacterised_YfhO"/>
</dbReference>
<feature type="transmembrane region" description="Helical" evidence="1">
    <location>
        <begin position="495"/>
        <end position="512"/>
    </location>
</feature>
<feature type="transmembrane region" description="Helical" evidence="1">
    <location>
        <begin position="367"/>
        <end position="392"/>
    </location>
</feature>
<keyword evidence="1" id="KW-0472">Membrane</keyword>
<organism evidence="2 3">
    <name type="scientific">Tenacibaculum larymnensis</name>
    <dbReference type="NCBI Taxonomy" id="2878201"/>
    <lineage>
        <taxon>Bacteria</taxon>
        <taxon>Pseudomonadati</taxon>
        <taxon>Bacteroidota</taxon>
        <taxon>Flavobacteriia</taxon>
        <taxon>Flavobacteriales</taxon>
        <taxon>Flavobacteriaceae</taxon>
        <taxon>Tenacibaculum</taxon>
    </lineage>
</organism>
<keyword evidence="1" id="KW-1133">Transmembrane helix</keyword>